<comment type="caution">
    <text evidence="16">The sequence shown here is derived from an EMBL/GenBank/DDBJ whole genome shotgun (WGS) entry which is preliminary data.</text>
</comment>
<dbReference type="EMBL" id="BNJF01000001">
    <property type="protein sequence ID" value="GHO43531.1"/>
    <property type="molecule type" value="Genomic_DNA"/>
</dbReference>
<dbReference type="Gene3D" id="3.40.50.10330">
    <property type="entry name" value="Probable inorganic polyphosphate/atp-NAD kinase, domain 1"/>
    <property type="match status" value="1"/>
</dbReference>
<evidence type="ECO:0000256" key="6">
    <source>
        <dbReference type="ARBA" id="ARBA00022679"/>
    </source>
</evidence>
<name>A0A8J3HWY3_9CHLR</name>
<evidence type="ECO:0000256" key="9">
    <source>
        <dbReference type="ARBA" id="ARBA00022777"/>
    </source>
</evidence>
<evidence type="ECO:0000256" key="1">
    <source>
        <dbReference type="ARBA" id="ARBA00001946"/>
    </source>
</evidence>
<organism evidence="16 17">
    <name type="scientific">Ktedonospora formicarum</name>
    <dbReference type="NCBI Taxonomy" id="2778364"/>
    <lineage>
        <taxon>Bacteria</taxon>
        <taxon>Bacillati</taxon>
        <taxon>Chloroflexota</taxon>
        <taxon>Ktedonobacteria</taxon>
        <taxon>Ktedonobacterales</taxon>
        <taxon>Ktedonobacteraceae</taxon>
        <taxon>Ktedonospora</taxon>
    </lineage>
</organism>
<keyword evidence="9 16" id="KW-0418">Kinase</keyword>
<comment type="similarity">
    <text evidence="2">Belongs to the diacylglycerol/lipid kinase family.</text>
</comment>
<dbReference type="RefSeq" id="WP_220193001.1">
    <property type="nucleotide sequence ID" value="NZ_BNJF01000001.1"/>
</dbReference>
<keyword evidence="14" id="KW-1208">Phospholipid metabolism</keyword>
<evidence type="ECO:0000256" key="4">
    <source>
        <dbReference type="ARBA" id="ARBA00012133"/>
    </source>
</evidence>
<dbReference type="PANTHER" id="PTHR12358:SF106">
    <property type="entry name" value="LIPID KINASE YEGS"/>
    <property type="match status" value="1"/>
</dbReference>
<proteinExistence type="inferred from homology"/>
<dbReference type="SMART" id="SM00046">
    <property type="entry name" value="DAGKc"/>
    <property type="match status" value="1"/>
</dbReference>
<evidence type="ECO:0000256" key="8">
    <source>
        <dbReference type="ARBA" id="ARBA00022741"/>
    </source>
</evidence>
<dbReference type="Pfam" id="PF00781">
    <property type="entry name" value="DAGK_cat"/>
    <property type="match status" value="1"/>
</dbReference>
<gene>
    <name evidence="16" type="ORF">KSX_16940</name>
</gene>
<dbReference type="Gene3D" id="2.60.200.40">
    <property type="match status" value="1"/>
</dbReference>
<keyword evidence="13" id="KW-0594">Phospholipid biosynthesis</keyword>
<sequence length="327" mass="36558">MQRELLASHTQTPRQASAILIANPTSGSYINNRQQIETTVRFLQEHGWKARLELTQQQGDARRIAREAVEQKQDVVVAIGGDGTINEVIQELANSETALATVPSGTVNVWAREVGIPLDNTKARDVLLHGVTRRIDLGQVNDNYFLLMAGVGLDGEVTHAVEKKSAKRLGILGYLLVGLWKTLTYKGFRVHLILDGEQEIKTHAMQIVVGNTQLYGGAVKYTWKAKCDDGLLDVCIVRSQGFLSTVLVTLDLLLHRHRRRQWVRYEKCRELQVQTRHAIAIQIDGDPLSFTKKHGENATVFKIIPQALKVIVPKQGPIDIFAHDPME</sequence>
<evidence type="ECO:0000256" key="14">
    <source>
        <dbReference type="ARBA" id="ARBA00023264"/>
    </source>
</evidence>
<evidence type="ECO:0000256" key="2">
    <source>
        <dbReference type="ARBA" id="ARBA00005983"/>
    </source>
</evidence>
<evidence type="ECO:0000256" key="3">
    <source>
        <dbReference type="ARBA" id="ARBA00009280"/>
    </source>
</evidence>
<evidence type="ECO:0000256" key="11">
    <source>
        <dbReference type="ARBA" id="ARBA00022842"/>
    </source>
</evidence>
<evidence type="ECO:0000256" key="12">
    <source>
        <dbReference type="ARBA" id="ARBA00023098"/>
    </source>
</evidence>
<accession>A0A8J3HWY3</accession>
<dbReference type="InterPro" id="IPR045540">
    <property type="entry name" value="YegS/DAGK_C"/>
</dbReference>
<comment type="cofactor">
    <cofactor evidence="1">
        <name>Mg(2+)</name>
        <dbReference type="ChEBI" id="CHEBI:18420"/>
    </cofactor>
</comment>
<keyword evidence="8" id="KW-0547">Nucleotide-binding</keyword>
<protein>
    <recommendedName>
        <fullName evidence="4">diacylglycerol kinase (ATP)</fullName>
        <ecNumber evidence="4">2.7.1.107</ecNumber>
    </recommendedName>
</protein>
<dbReference type="PANTHER" id="PTHR12358">
    <property type="entry name" value="SPHINGOSINE KINASE"/>
    <property type="match status" value="1"/>
</dbReference>
<keyword evidence="7" id="KW-0479">Metal-binding</keyword>
<keyword evidence="10" id="KW-0067">ATP-binding</keyword>
<dbReference type="InterPro" id="IPR001206">
    <property type="entry name" value="Diacylglycerol_kinase_cat_dom"/>
</dbReference>
<comment type="similarity">
    <text evidence="3">Belongs to the eukaryotic diacylglycerol kinase family.</text>
</comment>
<dbReference type="EC" id="2.7.1.107" evidence="4"/>
<dbReference type="InterPro" id="IPR017438">
    <property type="entry name" value="ATP-NAD_kinase_N"/>
</dbReference>
<dbReference type="GO" id="GO:0008654">
    <property type="term" value="P:phospholipid biosynthetic process"/>
    <property type="evidence" value="ECO:0007669"/>
    <property type="project" value="UniProtKB-KW"/>
</dbReference>
<dbReference type="GO" id="GO:0007200">
    <property type="term" value="P:phospholipase C-activating G protein-coupled receptor signaling pathway"/>
    <property type="evidence" value="ECO:0007669"/>
    <property type="project" value="InterPro"/>
</dbReference>
<evidence type="ECO:0000256" key="13">
    <source>
        <dbReference type="ARBA" id="ARBA00023209"/>
    </source>
</evidence>
<evidence type="ECO:0000256" key="5">
    <source>
        <dbReference type="ARBA" id="ARBA00022516"/>
    </source>
</evidence>
<keyword evidence="17" id="KW-1185">Reference proteome</keyword>
<reference evidence="16" key="1">
    <citation type="submission" date="2020-10" db="EMBL/GenBank/DDBJ databases">
        <title>Taxonomic study of unclassified bacteria belonging to the class Ktedonobacteria.</title>
        <authorList>
            <person name="Yabe S."/>
            <person name="Wang C.M."/>
            <person name="Zheng Y."/>
            <person name="Sakai Y."/>
            <person name="Cavaletti L."/>
            <person name="Monciardini P."/>
            <person name="Donadio S."/>
        </authorList>
    </citation>
    <scope>NUCLEOTIDE SEQUENCE</scope>
    <source>
        <strain evidence="16">SOSP1-1</strain>
    </source>
</reference>
<dbReference type="SUPFAM" id="SSF111331">
    <property type="entry name" value="NAD kinase/diacylglycerol kinase-like"/>
    <property type="match status" value="1"/>
</dbReference>
<keyword evidence="5" id="KW-0444">Lipid biosynthesis</keyword>
<evidence type="ECO:0000313" key="17">
    <source>
        <dbReference type="Proteomes" id="UP000612362"/>
    </source>
</evidence>
<keyword evidence="11" id="KW-0460">Magnesium</keyword>
<dbReference type="GO" id="GO:0005886">
    <property type="term" value="C:plasma membrane"/>
    <property type="evidence" value="ECO:0007669"/>
    <property type="project" value="TreeGrafter"/>
</dbReference>
<evidence type="ECO:0000256" key="7">
    <source>
        <dbReference type="ARBA" id="ARBA00022723"/>
    </source>
</evidence>
<dbReference type="GO" id="GO:0005524">
    <property type="term" value="F:ATP binding"/>
    <property type="evidence" value="ECO:0007669"/>
    <property type="project" value="UniProtKB-KW"/>
</dbReference>
<dbReference type="InterPro" id="IPR005218">
    <property type="entry name" value="Diacylglycerol/lipid_kinase"/>
</dbReference>
<dbReference type="InterPro" id="IPR000756">
    <property type="entry name" value="Diacylglycerol_kin_accessory"/>
</dbReference>
<dbReference type="GO" id="GO:0046872">
    <property type="term" value="F:metal ion binding"/>
    <property type="evidence" value="ECO:0007669"/>
    <property type="project" value="UniProtKB-KW"/>
</dbReference>
<dbReference type="AlphaFoldDB" id="A0A8J3HWY3"/>
<dbReference type="InterPro" id="IPR016064">
    <property type="entry name" value="NAD/diacylglycerol_kinase_sf"/>
</dbReference>
<dbReference type="NCBIfam" id="TIGR00147">
    <property type="entry name" value="YegS/Rv2252/BmrU family lipid kinase"/>
    <property type="match status" value="1"/>
</dbReference>
<dbReference type="PROSITE" id="PS50146">
    <property type="entry name" value="DAGK"/>
    <property type="match status" value="1"/>
</dbReference>
<dbReference type="GO" id="GO:0004143">
    <property type="term" value="F:ATP-dependent diacylglycerol kinase activity"/>
    <property type="evidence" value="ECO:0007669"/>
    <property type="project" value="UniProtKB-EC"/>
</dbReference>
<keyword evidence="12" id="KW-0443">Lipid metabolism</keyword>
<dbReference type="SMART" id="SM00045">
    <property type="entry name" value="DAGKa"/>
    <property type="match status" value="1"/>
</dbReference>
<keyword evidence="6" id="KW-0808">Transferase</keyword>
<evidence type="ECO:0000256" key="10">
    <source>
        <dbReference type="ARBA" id="ARBA00022840"/>
    </source>
</evidence>
<dbReference type="Proteomes" id="UP000612362">
    <property type="component" value="Unassembled WGS sequence"/>
</dbReference>
<dbReference type="Pfam" id="PF19279">
    <property type="entry name" value="YegS_C"/>
    <property type="match status" value="1"/>
</dbReference>
<evidence type="ECO:0000313" key="16">
    <source>
        <dbReference type="EMBL" id="GHO43531.1"/>
    </source>
</evidence>
<dbReference type="InterPro" id="IPR050187">
    <property type="entry name" value="Lipid_Phosphate_FormReg"/>
</dbReference>
<evidence type="ECO:0000259" key="15">
    <source>
        <dbReference type="PROSITE" id="PS50146"/>
    </source>
</evidence>
<feature type="domain" description="DAGKc" evidence="15">
    <location>
        <begin position="13"/>
        <end position="144"/>
    </location>
</feature>